<comment type="caution">
    <text evidence="5">The sequence shown here is derived from an EMBL/GenBank/DDBJ whole genome shotgun (WGS) entry which is preliminary data.</text>
</comment>
<evidence type="ECO:0000313" key="5">
    <source>
        <dbReference type="EMBL" id="OWZ15014.1"/>
    </source>
</evidence>
<feature type="domain" description="J" evidence="4">
    <location>
        <begin position="24"/>
        <end position="106"/>
    </location>
</feature>
<feature type="region of interest" description="Disordered" evidence="1">
    <location>
        <begin position="109"/>
        <end position="130"/>
    </location>
</feature>
<dbReference type="CDD" id="cd06257">
    <property type="entry name" value="DnaJ"/>
    <property type="match status" value="1"/>
</dbReference>
<evidence type="ECO:0000313" key="6">
    <source>
        <dbReference type="Proteomes" id="UP000198211"/>
    </source>
</evidence>
<evidence type="ECO:0000259" key="4">
    <source>
        <dbReference type="PROSITE" id="PS50076"/>
    </source>
</evidence>
<dbReference type="InterPro" id="IPR036869">
    <property type="entry name" value="J_dom_sf"/>
</dbReference>
<organism evidence="5 6">
    <name type="scientific">Phytophthora megakarya</name>
    <dbReference type="NCBI Taxonomy" id="4795"/>
    <lineage>
        <taxon>Eukaryota</taxon>
        <taxon>Sar</taxon>
        <taxon>Stramenopiles</taxon>
        <taxon>Oomycota</taxon>
        <taxon>Peronosporomycetes</taxon>
        <taxon>Peronosporales</taxon>
        <taxon>Peronosporaceae</taxon>
        <taxon>Phytophthora</taxon>
    </lineage>
</organism>
<proteinExistence type="predicted"/>
<dbReference type="Proteomes" id="UP000198211">
    <property type="component" value="Unassembled WGS sequence"/>
</dbReference>
<dbReference type="InterPro" id="IPR001623">
    <property type="entry name" value="DnaJ_domain"/>
</dbReference>
<reference evidence="6" key="1">
    <citation type="submission" date="2017-03" db="EMBL/GenBank/DDBJ databases">
        <title>Phytopthora megakarya and P. palmivora, two closely related causual agents of cacao black pod achieved similar genome size and gene model numbers by different mechanisms.</title>
        <authorList>
            <person name="Ali S."/>
            <person name="Shao J."/>
            <person name="Larry D.J."/>
            <person name="Kronmiller B."/>
            <person name="Shen D."/>
            <person name="Strem M.D."/>
            <person name="Melnick R.L."/>
            <person name="Guiltinan M.J."/>
            <person name="Tyler B.M."/>
            <person name="Meinhardt L.W."/>
            <person name="Bailey B.A."/>
        </authorList>
    </citation>
    <scope>NUCLEOTIDE SEQUENCE [LARGE SCALE GENOMIC DNA]</scope>
    <source>
        <strain evidence="6">zdho120</strain>
    </source>
</reference>
<sequence length="338" mass="38523">MRTKVLLLLLFCALLASVQGFREDPYKVLGVKRSASDVEIKKAYRSLALKWHPDKNPGNSEAEQQFGPIKKAYRSLALKWHPDKNPGNSEAEQQFMRIGAAYDQLTNAPAAAEQERRQRQQNFYRQQQQHRGGYGNSYHYNYSYQQRWDLSHLTTPFFLMIIFAAVAGMLSLGNKTESNGEPQRETADTQQRESPLIQLAKVFAPSIYELNPLYLTARGRRTLVFFPDETRHGCSVRDQFSIVEKLATEFQRDPLTFCWLDVNTLPSDKQKLWQTQFGNASAPFVVGLSYKGKKISLLPPRGNSSEGRQALEDEVRKWLLRLSGGEVSQIPSTPGLFD</sequence>
<dbReference type="STRING" id="4795.A0A225WC89"/>
<dbReference type="OrthoDB" id="10250354at2759"/>
<keyword evidence="2" id="KW-1133">Transmembrane helix</keyword>
<dbReference type="GO" id="GO:0051087">
    <property type="term" value="F:protein-folding chaperone binding"/>
    <property type="evidence" value="ECO:0007669"/>
    <property type="project" value="TreeGrafter"/>
</dbReference>
<dbReference type="GO" id="GO:0005737">
    <property type="term" value="C:cytoplasm"/>
    <property type="evidence" value="ECO:0007669"/>
    <property type="project" value="TreeGrafter"/>
</dbReference>
<keyword evidence="2" id="KW-0812">Transmembrane</keyword>
<evidence type="ECO:0000256" key="3">
    <source>
        <dbReference type="SAM" id="SignalP"/>
    </source>
</evidence>
<dbReference type="SMART" id="SM00271">
    <property type="entry name" value="DnaJ"/>
    <property type="match status" value="2"/>
</dbReference>
<dbReference type="PANTHER" id="PTHR43948:SF10">
    <property type="entry name" value="MRJ, ISOFORM E"/>
    <property type="match status" value="1"/>
</dbReference>
<name>A0A225WC89_9STRA</name>
<dbReference type="EMBL" id="NBNE01001212">
    <property type="protein sequence ID" value="OWZ15014.1"/>
    <property type="molecule type" value="Genomic_DNA"/>
</dbReference>
<dbReference type="PRINTS" id="PR00625">
    <property type="entry name" value="JDOMAIN"/>
</dbReference>
<dbReference type="GO" id="GO:0005634">
    <property type="term" value="C:nucleus"/>
    <property type="evidence" value="ECO:0007669"/>
    <property type="project" value="TreeGrafter"/>
</dbReference>
<dbReference type="Gene3D" id="1.10.287.110">
    <property type="entry name" value="DnaJ domain"/>
    <property type="match status" value="2"/>
</dbReference>
<dbReference type="GO" id="GO:0051082">
    <property type="term" value="F:unfolded protein binding"/>
    <property type="evidence" value="ECO:0007669"/>
    <property type="project" value="TreeGrafter"/>
</dbReference>
<keyword evidence="2" id="KW-0472">Membrane</keyword>
<feature type="chain" id="PRO_5012804773" evidence="3">
    <location>
        <begin position="21"/>
        <end position="338"/>
    </location>
</feature>
<accession>A0A225WC89</accession>
<dbReference type="GO" id="GO:0044183">
    <property type="term" value="F:protein folding chaperone"/>
    <property type="evidence" value="ECO:0007669"/>
    <property type="project" value="TreeGrafter"/>
</dbReference>
<evidence type="ECO:0000256" key="2">
    <source>
        <dbReference type="SAM" id="Phobius"/>
    </source>
</evidence>
<dbReference type="AlphaFoldDB" id="A0A225WC89"/>
<feature type="compositionally biased region" description="Low complexity" evidence="1">
    <location>
        <begin position="120"/>
        <end position="130"/>
    </location>
</feature>
<dbReference type="PROSITE" id="PS50076">
    <property type="entry name" value="DNAJ_2"/>
    <property type="match status" value="1"/>
</dbReference>
<keyword evidence="3" id="KW-0732">Signal</keyword>
<dbReference type="Pfam" id="PF00226">
    <property type="entry name" value="DnaJ"/>
    <property type="match status" value="2"/>
</dbReference>
<evidence type="ECO:0000256" key="1">
    <source>
        <dbReference type="SAM" id="MobiDB-lite"/>
    </source>
</evidence>
<feature type="signal peptide" evidence="3">
    <location>
        <begin position="1"/>
        <end position="20"/>
    </location>
</feature>
<gene>
    <name evidence="5" type="ORF">PHMEG_00011423</name>
</gene>
<keyword evidence="6" id="KW-1185">Reference proteome</keyword>
<dbReference type="SUPFAM" id="SSF46565">
    <property type="entry name" value="Chaperone J-domain"/>
    <property type="match status" value="2"/>
</dbReference>
<protein>
    <submittedName>
        <fullName evidence="5">Chaperone protein dnaJ</fullName>
    </submittedName>
</protein>
<feature type="transmembrane region" description="Helical" evidence="2">
    <location>
        <begin position="153"/>
        <end position="172"/>
    </location>
</feature>
<dbReference type="PANTHER" id="PTHR43948">
    <property type="entry name" value="DNAJ HOMOLOG SUBFAMILY B"/>
    <property type="match status" value="1"/>
</dbReference>